<feature type="compositionally biased region" description="Acidic residues" evidence="4">
    <location>
        <begin position="60"/>
        <end position="70"/>
    </location>
</feature>
<organism evidence="5 6">
    <name type="scientific">Globisporangium ultimum (strain ATCC 200006 / CBS 805.95 / DAOM BR144)</name>
    <name type="common">Pythium ultimum</name>
    <dbReference type="NCBI Taxonomy" id="431595"/>
    <lineage>
        <taxon>Eukaryota</taxon>
        <taxon>Sar</taxon>
        <taxon>Stramenopiles</taxon>
        <taxon>Oomycota</taxon>
        <taxon>Peronosporomycetes</taxon>
        <taxon>Pythiales</taxon>
        <taxon>Pythiaceae</taxon>
        <taxon>Globisporangium</taxon>
    </lineage>
</organism>
<evidence type="ECO:0008006" key="7">
    <source>
        <dbReference type="Google" id="ProtNLM"/>
    </source>
</evidence>
<dbReference type="HOGENOM" id="CLU_021950_1_0_1"/>
<sequence>MNDEQPMITSPADTMDDGVGAITPSTVSSGVLPQWSQLMPDVQARKRIGTTPVSSSSSSDSDEQDDDDELTTPWQSMNDLPERRVMVQRIITLTEKKSAIVAAQQQQQDQSAATLAKRIELSLYSRAHSLDEYRNLTTLRRRLQSLVALSYHEATAERAMQEQQQALSPKRRLLLARHLDLTPDFNIKRRRVVVGLSDVEETKTNSSSSGGERGFLFQRIGDDCVRNIFSFLDGREVIANRVLSRFASEFLPSCILRLQLSVQQLQHCLDSDDLFSLYRLSNLEQLVITNSSSPQNPEQQQQHGVAGPLHAWGCAELDATQSNDGEYVVARLAAALDAGAGRHLKQLHLVSVFTNTRQRNGVRALCDALAHGACPQLEDLLLGGNSITDAGTSHIARLLKVRDAVPRLARLDLRRNYIGEAGLYKIVSALAKANTTQLRYLCLGGNVITDNCVPPLQELLLAGRACPQLRFLGLEDNFLSPDGVQTIIQAAASSGMVPKLHRVCSSDDGAIL</sequence>
<dbReference type="GO" id="GO:0005829">
    <property type="term" value="C:cytosol"/>
    <property type="evidence" value="ECO:0007669"/>
    <property type="project" value="TreeGrafter"/>
</dbReference>
<reference evidence="6" key="2">
    <citation type="submission" date="2010-04" db="EMBL/GenBank/DDBJ databases">
        <authorList>
            <person name="Buell R."/>
            <person name="Hamilton J."/>
            <person name="Hostetler J."/>
        </authorList>
    </citation>
    <scope>NUCLEOTIDE SEQUENCE [LARGE SCALE GENOMIC DNA]</scope>
    <source>
        <strain evidence="6">DAOM:BR144</strain>
    </source>
</reference>
<reference evidence="5" key="3">
    <citation type="submission" date="2015-02" db="UniProtKB">
        <authorList>
            <consortium name="EnsemblProtists"/>
        </authorList>
    </citation>
    <scope>IDENTIFICATION</scope>
    <source>
        <strain evidence="5">DAOM BR144</strain>
    </source>
</reference>
<reference evidence="6" key="1">
    <citation type="journal article" date="2010" name="Genome Biol.">
        <title>Genome sequence of the necrotrophic plant pathogen Pythium ultimum reveals original pathogenicity mechanisms and effector repertoire.</title>
        <authorList>
            <person name="Levesque C.A."/>
            <person name="Brouwer H."/>
            <person name="Cano L."/>
            <person name="Hamilton J.P."/>
            <person name="Holt C."/>
            <person name="Huitema E."/>
            <person name="Raffaele S."/>
            <person name="Robideau G.P."/>
            <person name="Thines M."/>
            <person name="Win J."/>
            <person name="Zerillo M.M."/>
            <person name="Beakes G.W."/>
            <person name="Boore J.L."/>
            <person name="Busam D."/>
            <person name="Dumas B."/>
            <person name="Ferriera S."/>
            <person name="Fuerstenberg S.I."/>
            <person name="Gachon C.M."/>
            <person name="Gaulin E."/>
            <person name="Govers F."/>
            <person name="Grenville-Briggs L."/>
            <person name="Horner N."/>
            <person name="Hostetler J."/>
            <person name="Jiang R.H."/>
            <person name="Johnson J."/>
            <person name="Krajaejun T."/>
            <person name="Lin H."/>
            <person name="Meijer H.J."/>
            <person name="Moore B."/>
            <person name="Morris P."/>
            <person name="Phuntmart V."/>
            <person name="Puiu D."/>
            <person name="Shetty J."/>
            <person name="Stajich J.E."/>
            <person name="Tripathy S."/>
            <person name="Wawra S."/>
            <person name="van West P."/>
            <person name="Whitty B.R."/>
            <person name="Coutinho P.M."/>
            <person name="Henrissat B."/>
            <person name="Martin F."/>
            <person name="Thomas P.D."/>
            <person name="Tyler B.M."/>
            <person name="De Vries R.P."/>
            <person name="Kamoun S."/>
            <person name="Yandell M."/>
            <person name="Tisserat N."/>
            <person name="Buell C.R."/>
        </authorList>
    </citation>
    <scope>NUCLEOTIDE SEQUENCE</scope>
    <source>
        <strain evidence="6">DAOM:BR144</strain>
    </source>
</reference>
<proteinExistence type="predicted"/>
<feature type="region of interest" description="Disordered" evidence="4">
    <location>
        <begin position="1"/>
        <end position="79"/>
    </location>
</feature>
<evidence type="ECO:0000313" key="6">
    <source>
        <dbReference type="Proteomes" id="UP000019132"/>
    </source>
</evidence>
<name>K3X7D8_GLOUD</name>
<dbReference type="Proteomes" id="UP000019132">
    <property type="component" value="Unassembled WGS sequence"/>
</dbReference>
<dbReference type="EnsemblProtists" id="PYU1_T013137">
    <property type="protein sequence ID" value="PYU1_T013137"/>
    <property type="gene ID" value="PYU1_G013110"/>
</dbReference>
<dbReference type="InterPro" id="IPR032675">
    <property type="entry name" value="LRR_dom_sf"/>
</dbReference>
<dbReference type="EMBL" id="GL376577">
    <property type="status" value="NOT_ANNOTATED_CDS"/>
    <property type="molecule type" value="Genomic_DNA"/>
</dbReference>
<dbReference type="SUPFAM" id="SSF52047">
    <property type="entry name" value="RNI-like"/>
    <property type="match status" value="1"/>
</dbReference>
<dbReference type="AlphaFoldDB" id="K3X7D8"/>
<evidence type="ECO:0000256" key="2">
    <source>
        <dbReference type="ARBA" id="ARBA00022614"/>
    </source>
</evidence>
<dbReference type="GO" id="GO:0005634">
    <property type="term" value="C:nucleus"/>
    <property type="evidence" value="ECO:0007669"/>
    <property type="project" value="TreeGrafter"/>
</dbReference>
<feature type="compositionally biased region" description="Polar residues" evidence="4">
    <location>
        <begin position="23"/>
        <end position="37"/>
    </location>
</feature>
<evidence type="ECO:0000256" key="3">
    <source>
        <dbReference type="ARBA" id="ARBA00022737"/>
    </source>
</evidence>
<dbReference type="GO" id="GO:0031267">
    <property type="term" value="F:small GTPase binding"/>
    <property type="evidence" value="ECO:0007669"/>
    <property type="project" value="TreeGrafter"/>
</dbReference>
<evidence type="ECO:0000256" key="1">
    <source>
        <dbReference type="ARBA" id="ARBA00022468"/>
    </source>
</evidence>
<dbReference type="STRING" id="431595.K3X7D8"/>
<accession>K3X7D8</accession>
<protein>
    <recommendedName>
        <fullName evidence="7">F-box domain-containing protein</fullName>
    </recommendedName>
</protein>
<dbReference type="VEuPathDB" id="FungiDB:PYU1_G013110"/>
<dbReference type="SMART" id="SM00368">
    <property type="entry name" value="LRR_RI"/>
    <property type="match status" value="4"/>
</dbReference>
<dbReference type="GO" id="GO:0006913">
    <property type="term" value="P:nucleocytoplasmic transport"/>
    <property type="evidence" value="ECO:0007669"/>
    <property type="project" value="TreeGrafter"/>
</dbReference>
<dbReference type="GO" id="GO:0005096">
    <property type="term" value="F:GTPase activator activity"/>
    <property type="evidence" value="ECO:0007669"/>
    <property type="project" value="UniProtKB-KW"/>
</dbReference>
<dbReference type="InParanoid" id="K3X7D8"/>
<keyword evidence="2" id="KW-0433">Leucine-rich repeat</keyword>
<dbReference type="Gene3D" id="3.80.10.10">
    <property type="entry name" value="Ribonuclease Inhibitor"/>
    <property type="match status" value="1"/>
</dbReference>
<evidence type="ECO:0000313" key="5">
    <source>
        <dbReference type="EnsemblProtists" id="PYU1_T013137"/>
    </source>
</evidence>
<dbReference type="GO" id="GO:0048471">
    <property type="term" value="C:perinuclear region of cytoplasm"/>
    <property type="evidence" value="ECO:0007669"/>
    <property type="project" value="TreeGrafter"/>
</dbReference>
<keyword evidence="3" id="KW-0677">Repeat</keyword>
<keyword evidence="6" id="KW-1185">Reference proteome</keyword>
<dbReference type="InterPro" id="IPR027038">
    <property type="entry name" value="RanGap"/>
</dbReference>
<dbReference type="eggNOG" id="ENOG502SIEV">
    <property type="taxonomic scope" value="Eukaryota"/>
</dbReference>
<keyword evidence="1" id="KW-0343">GTPase activation</keyword>
<dbReference type="PANTHER" id="PTHR24113:SF12">
    <property type="entry name" value="RAN GTPASE-ACTIVATING PROTEIN 1"/>
    <property type="match status" value="1"/>
</dbReference>
<evidence type="ECO:0000256" key="4">
    <source>
        <dbReference type="SAM" id="MobiDB-lite"/>
    </source>
</evidence>
<dbReference type="OMA" id="QWAPERC"/>
<dbReference type="PANTHER" id="PTHR24113">
    <property type="entry name" value="RAN GTPASE-ACTIVATING PROTEIN 1"/>
    <property type="match status" value="1"/>
</dbReference>